<dbReference type="AlphaFoldDB" id="A0A2I2FMP0"/>
<evidence type="ECO:0000313" key="1">
    <source>
        <dbReference type="EMBL" id="PLB41900.1"/>
    </source>
</evidence>
<gene>
    <name evidence="1" type="ORF">BDW47DRAFT_98757</name>
</gene>
<protein>
    <submittedName>
        <fullName evidence="1">Uncharacterized protein</fullName>
    </submittedName>
</protein>
<evidence type="ECO:0000313" key="2">
    <source>
        <dbReference type="Proteomes" id="UP000234585"/>
    </source>
</evidence>
<name>A0A2I2FMP0_ASPCN</name>
<organism evidence="1 2">
    <name type="scientific">Aspergillus candidus</name>
    <dbReference type="NCBI Taxonomy" id="41067"/>
    <lineage>
        <taxon>Eukaryota</taxon>
        <taxon>Fungi</taxon>
        <taxon>Dikarya</taxon>
        <taxon>Ascomycota</taxon>
        <taxon>Pezizomycotina</taxon>
        <taxon>Eurotiomycetes</taxon>
        <taxon>Eurotiomycetidae</taxon>
        <taxon>Eurotiales</taxon>
        <taxon>Aspergillaceae</taxon>
        <taxon>Aspergillus</taxon>
        <taxon>Aspergillus subgen. Circumdati</taxon>
    </lineage>
</organism>
<proteinExistence type="predicted"/>
<sequence>MPLPQTRSDLVDQRFGQRGGTLVADLEHGDGGGRFRSVGVAGRHQTEGRIREGGRVHGVVGQRPGARQRVVLLLVDEDLGGLPLLGDDHVGGLTDHVHVILRESQAASQIGPLGVGAVTLAVAVLRGAVGVGVAQNLTNLDAIAGEDARKDARLEGLALVAGQARQQRRRRDQVATTPFAIGAPLFNDVELIAELQR</sequence>
<dbReference type="GeneID" id="36527879"/>
<accession>A0A2I2FMP0</accession>
<keyword evidence="2" id="KW-1185">Reference proteome</keyword>
<dbReference type="EMBL" id="KZ559119">
    <property type="protein sequence ID" value="PLB41900.1"/>
    <property type="molecule type" value="Genomic_DNA"/>
</dbReference>
<dbReference type="Proteomes" id="UP000234585">
    <property type="component" value="Unassembled WGS sequence"/>
</dbReference>
<reference evidence="1 2" key="1">
    <citation type="submission" date="2017-12" db="EMBL/GenBank/DDBJ databases">
        <authorList>
            <consortium name="DOE Joint Genome Institute"/>
            <person name="Haridas S."/>
            <person name="Kjaerbolling I."/>
            <person name="Vesth T.C."/>
            <person name="Frisvad J.C."/>
            <person name="Nybo J.L."/>
            <person name="Theobald S."/>
            <person name="Kuo A."/>
            <person name="Bowyer P."/>
            <person name="Matsuda Y."/>
            <person name="Mondo S."/>
            <person name="Lyhne E.K."/>
            <person name="Kogle M.E."/>
            <person name="Clum A."/>
            <person name="Lipzen A."/>
            <person name="Salamov A."/>
            <person name="Ngan C.Y."/>
            <person name="Daum C."/>
            <person name="Chiniquy J."/>
            <person name="Barry K."/>
            <person name="LaButti K."/>
            <person name="Simmons B.A."/>
            <person name="Magnuson J.K."/>
            <person name="Mortensen U.H."/>
            <person name="Larsen T.O."/>
            <person name="Grigoriev I.V."/>
            <person name="Baker S.E."/>
            <person name="Andersen M.R."/>
            <person name="Nordberg H.P."/>
            <person name="Cantor M.N."/>
            <person name="Hua S.X."/>
        </authorList>
    </citation>
    <scope>NUCLEOTIDE SEQUENCE [LARGE SCALE GENOMIC DNA]</scope>
    <source>
        <strain evidence="1 2">CBS 102.13</strain>
    </source>
</reference>
<dbReference type="RefSeq" id="XP_024675912.1">
    <property type="nucleotide sequence ID" value="XM_024820719.1"/>
</dbReference>